<keyword evidence="3" id="KW-1185">Reference proteome</keyword>
<organism evidence="2 3">
    <name type="scientific">Angomonas deanei</name>
    <dbReference type="NCBI Taxonomy" id="59799"/>
    <lineage>
        <taxon>Eukaryota</taxon>
        <taxon>Discoba</taxon>
        <taxon>Euglenozoa</taxon>
        <taxon>Kinetoplastea</taxon>
        <taxon>Metakinetoplastina</taxon>
        <taxon>Trypanosomatida</taxon>
        <taxon>Trypanosomatidae</taxon>
        <taxon>Strigomonadinae</taxon>
        <taxon>Angomonas</taxon>
    </lineage>
</organism>
<dbReference type="EMBL" id="LR877148">
    <property type="protein sequence ID" value="CAD2215188.1"/>
    <property type="molecule type" value="Genomic_DNA"/>
</dbReference>
<feature type="domain" description="DUF1935" evidence="1">
    <location>
        <begin position="18"/>
        <end position="115"/>
    </location>
</feature>
<gene>
    <name evidence="2" type="ORF">ADEAN_000264300</name>
</gene>
<dbReference type="InterPro" id="IPR013780">
    <property type="entry name" value="Glyco_hydro_b"/>
</dbReference>
<dbReference type="Pfam" id="PF09149">
    <property type="entry name" value="DUF1935"/>
    <property type="match status" value="1"/>
</dbReference>
<dbReference type="SUPFAM" id="SSF101601">
    <property type="entry name" value="Smp-1-like"/>
    <property type="match status" value="1"/>
</dbReference>
<dbReference type="OrthoDB" id="256032at2759"/>
<evidence type="ECO:0000313" key="3">
    <source>
        <dbReference type="Proteomes" id="UP000515908"/>
    </source>
</evidence>
<protein>
    <recommendedName>
        <fullName evidence="1">DUF1935 domain-containing protein</fullName>
    </recommendedName>
</protein>
<evidence type="ECO:0000259" key="1">
    <source>
        <dbReference type="Pfam" id="PF09149"/>
    </source>
</evidence>
<sequence>MGCGSSSTVDAKKPGALIGKPTFSGDDTTVLFGGLLYRIINTNTHQWAFYNNSKDYEFHIQYLYGLDSDIQPLESTKMTKNDDGILCSCVVYPLETNMFISGFPDGYESKLEALQLSEEYFAAHPTLDEDAYYKRLAPPPAKDF</sequence>
<dbReference type="InterPro" id="IPR015232">
    <property type="entry name" value="DUF1935"/>
</dbReference>
<dbReference type="PANTHER" id="PTHR47047:SF6">
    <property type="entry name" value="PROTEIN, PUTATIVE CALPAIN-LIKE CYSTEINE PEPTIDASE, CLAN CA, FAMILY C2-RELATED"/>
    <property type="match status" value="1"/>
</dbReference>
<dbReference type="VEuPathDB" id="TriTrypDB:ADEAN_000264300"/>
<accession>S9V0F6</accession>
<evidence type="ECO:0000313" key="2">
    <source>
        <dbReference type="EMBL" id="CAD2215188.1"/>
    </source>
</evidence>
<proteinExistence type="predicted"/>
<name>S9V0F6_9TRYP</name>
<dbReference type="PANTHER" id="PTHR47047">
    <property type="entry name" value="PUTATIVE-RELATED-RELATED"/>
    <property type="match status" value="1"/>
</dbReference>
<reference evidence="2 3" key="1">
    <citation type="submission" date="2020-08" db="EMBL/GenBank/DDBJ databases">
        <authorList>
            <person name="Newling K."/>
            <person name="Davey J."/>
            <person name="Forrester S."/>
        </authorList>
    </citation>
    <scope>NUCLEOTIDE SEQUENCE [LARGE SCALE GENOMIC DNA]</scope>
    <source>
        <strain evidence="3">Crithidia deanei Carvalho (ATCC PRA-265)</strain>
    </source>
</reference>
<dbReference type="AlphaFoldDB" id="S9V0F6"/>
<dbReference type="Proteomes" id="UP000515908">
    <property type="component" value="Chromosome 04"/>
</dbReference>
<dbReference type="InterPro" id="IPR036310">
    <property type="entry name" value="Smp-1-like_sf"/>
</dbReference>
<dbReference type="Gene3D" id="2.60.40.1180">
    <property type="entry name" value="Golgi alpha-mannosidase II"/>
    <property type="match status" value="1"/>
</dbReference>